<dbReference type="SUPFAM" id="SSF53328">
    <property type="entry name" value="Formyltransferase"/>
    <property type="match status" value="1"/>
</dbReference>
<dbReference type="AlphaFoldDB" id="A0A1V5ZN79"/>
<dbReference type="GO" id="GO:0005829">
    <property type="term" value="C:cytosol"/>
    <property type="evidence" value="ECO:0007669"/>
    <property type="project" value="TreeGrafter"/>
</dbReference>
<gene>
    <name evidence="2" type="primary">fmt</name>
    <name evidence="2" type="ORF">BWY04_00820</name>
</gene>
<dbReference type="Pfam" id="PF00551">
    <property type="entry name" value="Formyl_trans_N"/>
    <property type="match status" value="1"/>
</dbReference>
<evidence type="ECO:0000259" key="1">
    <source>
        <dbReference type="Pfam" id="PF00551"/>
    </source>
</evidence>
<dbReference type="PANTHER" id="PTHR11138">
    <property type="entry name" value="METHIONYL-TRNA FORMYLTRANSFERASE"/>
    <property type="match status" value="1"/>
</dbReference>
<keyword evidence="2" id="KW-0808">Transferase</keyword>
<dbReference type="PROSITE" id="PS00373">
    <property type="entry name" value="GART"/>
    <property type="match status" value="1"/>
</dbReference>
<dbReference type="GO" id="GO:0004479">
    <property type="term" value="F:methionyl-tRNA formyltransferase activity"/>
    <property type="evidence" value="ECO:0007669"/>
    <property type="project" value="UniProtKB-EC"/>
</dbReference>
<dbReference type="InterPro" id="IPR002376">
    <property type="entry name" value="Formyl_transf_N"/>
</dbReference>
<dbReference type="PANTHER" id="PTHR11138:SF5">
    <property type="entry name" value="METHIONYL-TRNA FORMYLTRANSFERASE, MITOCHONDRIAL"/>
    <property type="match status" value="1"/>
</dbReference>
<dbReference type="InterPro" id="IPR036477">
    <property type="entry name" value="Formyl_transf_N_sf"/>
</dbReference>
<dbReference type="Gene3D" id="3.40.50.12230">
    <property type="match status" value="1"/>
</dbReference>
<reference evidence="2" key="1">
    <citation type="submission" date="2017-02" db="EMBL/GenBank/DDBJ databases">
        <title>Delving into the versatile metabolic prowess of the omnipresent phylum Bacteroidetes.</title>
        <authorList>
            <person name="Nobu M.K."/>
            <person name="Mei R."/>
            <person name="Narihiro T."/>
            <person name="Kuroda K."/>
            <person name="Liu W.-T."/>
        </authorList>
    </citation>
    <scope>NUCLEOTIDE SEQUENCE</scope>
    <source>
        <strain evidence="2">ADurb.Bin160</strain>
    </source>
</reference>
<feature type="domain" description="Formyl transferase N-terminal" evidence="1">
    <location>
        <begin position="32"/>
        <end position="147"/>
    </location>
</feature>
<dbReference type="InterPro" id="IPR001555">
    <property type="entry name" value="GART_AS"/>
</dbReference>
<dbReference type="Proteomes" id="UP000485621">
    <property type="component" value="Unassembled WGS sequence"/>
</dbReference>
<comment type="caution">
    <text evidence="2">The sequence shown here is derived from an EMBL/GenBank/DDBJ whole genome shotgun (WGS) entry which is preliminary data.</text>
</comment>
<dbReference type="EC" id="2.1.2.9" evidence="2"/>
<accession>A0A1V5ZN79</accession>
<organism evidence="2">
    <name type="scientific">candidate division CPR1 bacterium ADurb.Bin160</name>
    <dbReference type="NCBI Taxonomy" id="1852826"/>
    <lineage>
        <taxon>Bacteria</taxon>
        <taxon>candidate division CPR1</taxon>
    </lineage>
</organism>
<dbReference type="EMBL" id="MWDB01000016">
    <property type="protein sequence ID" value="OQB41486.1"/>
    <property type="molecule type" value="Genomic_DNA"/>
</dbReference>
<proteinExistence type="predicted"/>
<sequence>MEAKPNIIKTEAEKIIANHKENTANEFIKTPNSLRLDSKKYSEEAHNFKLRLEAKNPDYLVVIAYGKIIPQYILDIAQIAPINVHGSLLPKYRGASPLQSVFLNQERQTGITIMKMDANMDTGNMIDMLKFDIEFNWTVKDLIEKIMQK</sequence>
<evidence type="ECO:0000313" key="2">
    <source>
        <dbReference type="EMBL" id="OQB41486.1"/>
    </source>
</evidence>
<name>A0A1V5ZN79_9BACT</name>
<protein>
    <submittedName>
        <fullName evidence="2">Methionyl-tRNA formyltransferase</fullName>
        <ecNumber evidence="2">2.1.2.9</ecNumber>
    </submittedName>
</protein>